<comment type="similarity">
    <text evidence="1">Belongs to the type-B carboxylesterase/lipase family.</text>
</comment>
<gene>
    <name evidence="5" type="ORF">NX782_16905</name>
</gene>
<reference evidence="5 6" key="1">
    <citation type="submission" date="2022-08" db="EMBL/GenBank/DDBJ databases">
        <title>Reclassification of Massilia species as members of the genera Telluria, Duganella, Pseudoduganella, Mokoshia gen. nov. and Zemynaea gen. nov. using orthogonal and non-orthogonal genome-based approaches.</title>
        <authorList>
            <person name="Bowman J.P."/>
        </authorList>
    </citation>
    <scope>NUCLEOTIDE SEQUENCE [LARGE SCALE GENOMIC DNA]</scope>
    <source>
        <strain evidence="5 6">LMG 28164</strain>
    </source>
</reference>
<keyword evidence="2" id="KW-0378">Hydrolase</keyword>
<organism evidence="5 6">
    <name type="scientific">Massilia norwichensis</name>
    <dbReference type="NCBI Taxonomy" id="1442366"/>
    <lineage>
        <taxon>Bacteria</taxon>
        <taxon>Pseudomonadati</taxon>
        <taxon>Pseudomonadota</taxon>
        <taxon>Betaproteobacteria</taxon>
        <taxon>Burkholderiales</taxon>
        <taxon>Oxalobacteraceae</taxon>
        <taxon>Telluria group</taxon>
        <taxon>Massilia</taxon>
    </lineage>
</organism>
<dbReference type="InterPro" id="IPR002018">
    <property type="entry name" value="CarbesteraseB"/>
</dbReference>
<feature type="signal peptide" evidence="3">
    <location>
        <begin position="1"/>
        <end position="27"/>
    </location>
</feature>
<evidence type="ECO:0000256" key="2">
    <source>
        <dbReference type="ARBA" id="ARBA00022801"/>
    </source>
</evidence>
<evidence type="ECO:0000313" key="5">
    <source>
        <dbReference type="EMBL" id="MCS0590869.1"/>
    </source>
</evidence>
<dbReference type="PANTHER" id="PTHR43142:SF1">
    <property type="entry name" value="CARBOXYLIC ESTER HYDROLASE"/>
    <property type="match status" value="1"/>
</dbReference>
<keyword evidence="6" id="KW-1185">Reference proteome</keyword>
<keyword evidence="3" id="KW-0732">Signal</keyword>
<dbReference type="PANTHER" id="PTHR43142">
    <property type="entry name" value="CARBOXYLIC ESTER HYDROLASE"/>
    <property type="match status" value="1"/>
</dbReference>
<proteinExistence type="inferred from homology"/>
<dbReference type="PROSITE" id="PS51257">
    <property type="entry name" value="PROKAR_LIPOPROTEIN"/>
    <property type="match status" value="1"/>
</dbReference>
<evidence type="ECO:0000259" key="4">
    <source>
        <dbReference type="Pfam" id="PF00135"/>
    </source>
</evidence>
<dbReference type="InterPro" id="IPR029058">
    <property type="entry name" value="AB_hydrolase_fold"/>
</dbReference>
<accession>A0ABT2A9I8</accession>
<dbReference type="EMBL" id="JANUGX010000021">
    <property type="protein sequence ID" value="MCS0590869.1"/>
    <property type="molecule type" value="Genomic_DNA"/>
</dbReference>
<feature type="chain" id="PRO_5046074500" evidence="3">
    <location>
        <begin position="28"/>
        <end position="571"/>
    </location>
</feature>
<dbReference type="Gene3D" id="3.40.50.1820">
    <property type="entry name" value="alpha/beta hydrolase"/>
    <property type="match status" value="1"/>
</dbReference>
<evidence type="ECO:0000313" key="6">
    <source>
        <dbReference type="Proteomes" id="UP001205560"/>
    </source>
</evidence>
<comment type="caution">
    <text evidence="5">The sequence shown here is derived from an EMBL/GenBank/DDBJ whole genome shotgun (WGS) entry which is preliminary data.</text>
</comment>
<dbReference type="SUPFAM" id="SSF53474">
    <property type="entry name" value="alpha/beta-Hydrolases"/>
    <property type="match status" value="1"/>
</dbReference>
<name>A0ABT2A9I8_9BURK</name>
<protein>
    <submittedName>
        <fullName evidence="5">Carboxylesterase family protein</fullName>
    </submittedName>
</protein>
<evidence type="ECO:0000256" key="3">
    <source>
        <dbReference type="SAM" id="SignalP"/>
    </source>
</evidence>
<dbReference type="Proteomes" id="UP001205560">
    <property type="component" value="Unassembled WGS sequence"/>
</dbReference>
<evidence type="ECO:0000256" key="1">
    <source>
        <dbReference type="ARBA" id="ARBA00005964"/>
    </source>
</evidence>
<dbReference type="Pfam" id="PF00135">
    <property type="entry name" value="COesterase"/>
    <property type="match status" value="1"/>
</dbReference>
<feature type="domain" description="Carboxylesterase type B" evidence="4">
    <location>
        <begin position="54"/>
        <end position="539"/>
    </location>
</feature>
<dbReference type="RefSeq" id="WP_258846644.1">
    <property type="nucleotide sequence ID" value="NZ_JANUGX010000021.1"/>
</dbReference>
<sequence>MKAKHLQHATAVLAPSLAILLAACANSEPPSEPTSAPVIAATANGEVGAVDRLGMRSYFAIPFAAPPVGDLRWAPPAPAPKWNGRLQKTASAAPCLQTSNSPFRLPGDSEDCLYLDVHAPLGEGPFPVMVNFHGGNFVTGGTVQYADPSPLVGKGVIVVNVGYRLGAMGFLAHPALNQDGAAGNYGIMDQQAALRWVQENIVHFAGDRNNVTIFGESAGGFSVMTHLASPGSKGLFAKAIVQSGNYGNDRQLSAAQMGAVSTSIVDNAIKAAKAAGATGIACDAANVTAARLRSLPDAVVRNQLAGALAAALSNPVPSVDGKVLPKSVKASFAAGENTKVPLIDGTNQDEYALYVAIGEAGRRDAASPPNRDPANTSFALPAAAYAPTIASLIGGAANVDALVANFYPLSNYGANPALQPSLAVSTLATDLGFSCPALRTVQRVAAQGTPVWMYEFRDQTAIPSVGVENGKYYLSFPQGAAHSYDLQYLYNLHPLANDEQRQLQAAMSRYWTNFARTGDPNKGSGVATTWPAFTGPDKVLGLDVASGGGVQPFASFETEHKCAAPWSVVIF</sequence>